<organism evidence="1 2">
    <name type="scientific">Legionella jordanis</name>
    <dbReference type="NCBI Taxonomy" id="456"/>
    <lineage>
        <taxon>Bacteria</taxon>
        <taxon>Pseudomonadati</taxon>
        <taxon>Pseudomonadota</taxon>
        <taxon>Gammaproteobacteria</taxon>
        <taxon>Legionellales</taxon>
        <taxon>Legionellaceae</taxon>
        <taxon>Legionella</taxon>
    </lineage>
</organism>
<accession>A0A0W0VCC1</accession>
<evidence type="ECO:0000313" key="1">
    <source>
        <dbReference type="EMBL" id="KTD17763.1"/>
    </source>
</evidence>
<keyword evidence="2" id="KW-1185">Reference proteome</keyword>
<dbReference type="PATRIC" id="fig|456.5.peg.2216"/>
<gene>
    <name evidence="1" type="ORF">Ljor_2069</name>
</gene>
<dbReference type="EMBL" id="LNYJ01000011">
    <property type="protein sequence ID" value="KTD17763.1"/>
    <property type="molecule type" value="Genomic_DNA"/>
</dbReference>
<dbReference type="AlphaFoldDB" id="A0A0W0VCC1"/>
<sequence>MNSKDERLKKSLENFVSLNAADTSGGHKASIYQKAFKKTHPQSKRHDKVWYVKESYSPDEPLELEVIPGEIYRYWIGNTQPKTRLVIDGAGNRYVASEGVPGFKTFSSIMQQGGKPSDYKTLARILVSALVLAEIDLKADNIGDNDNGKSVKIDHDSSLWPLVLRIMSVQNDINQTNFSYEDLDNILEPKTFKPAVWAGGLSKDIKEGLQNNEEFRVEVYRQILRIMVYPSEILTRIQDVNAPSDLQLKTDVQQFIQERMQLLRAESLKSKEFRSFISNLDLNDCQNQFASELNEFFSENKAYVEEGDNLFQPMVQTIEAIKTEVGELNTAHGEELHKMGQLKTRLKLDKGNPEHLMYWQEKVKLGGTSINCGGIRYYVPAKIAQMMQLEVDSFASFREFKNGLDAIRRSRKDNQKPGSLFSFFGEIKDSIVRDRTTQSLYEAQDIEEVDLRELGMEETFKPQSRS</sequence>
<comment type="caution">
    <text evidence="1">The sequence shown here is derived from an EMBL/GenBank/DDBJ whole genome shotgun (WGS) entry which is preliminary data.</text>
</comment>
<dbReference type="OrthoDB" id="5643872at2"/>
<reference evidence="1 2" key="1">
    <citation type="submission" date="2015-11" db="EMBL/GenBank/DDBJ databases">
        <title>Genomic analysis of 38 Legionella species identifies large and diverse effector repertoires.</title>
        <authorList>
            <person name="Burstein D."/>
            <person name="Amaro F."/>
            <person name="Zusman T."/>
            <person name="Lifshitz Z."/>
            <person name="Cohen O."/>
            <person name="Gilbert J.A."/>
            <person name="Pupko T."/>
            <person name="Shuman H.A."/>
            <person name="Segal G."/>
        </authorList>
    </citation>
    <scope>NUCLEOTIDE SEQUENCE [LARGE SCALE GENOMIC DNA]</scope>
    <source>
        <strain evidence="1 2">BL-540</strain>
    </source>
</reference>
<name>A0A0W0VCC1_9GAMM</name>
<evidence type="ECO:0000313" key="2">
    <source>
        <dbReference type="Proteomes" id="UP000055035"/>
    </source>
</evidence>
<dbReference type="Proteomes" id="UP000055035">
    <property type="component" value="Unassembled WGS sequence"/>
</dbReference>
<protein>
    <submittedName>
        <fullName evidence="1">Uncharacterized protein</fullName>
    </submittedName>
</protein>
<dbReference type="STRING" id="456.Ljor_2069"/>
<proteinExistence type="predicted"/>
<dbReference type="RefSeq" id="WP_058471488.1">
    <property type="nucleotide sequence ID" value="NZ_CAAAIC010000001.1"/>
</dbReference>